<dbReference type="RefSeq" id="WP_181732064.1">
    <property type="nucleotide sequence ID" value="NZ_JACEIR010000005.1"/>
</dbReference>
<comment type="catalytic activity">
    <reaction evidence="11 12">
        <text>chorismate + L-glutamine = anthranilate + pyruvate + L-glutamate + H(+)</text>
        <dbReference type="Rhea" id="RHEA:21732"/>
        <dbReference type="ChEBI" id="CHEBI:15361"/>
        <dbReference type="ChEBI" id="CHEBI:15378"/>
        <dbReference type="ChEBI" id="CHEBI:16567"/>
        <dbReference type="ChEBI" id="CHEBI:29748"/>
        <dbReference type="ChEBI" id="CHEBI:29985"/>
        <dbReference type="ChEBI" id="CHEBI:58359"/>
        <dbReference type="EC" id="4.1.3.27"/>
    </reaction>
</comment>
<evidence type="ECO:0000259" key="14">
    <source>
        <dbReference type="Pfam" id="PF04715"/>
    </source>
</evidence>
<dbReference type="InterPro" id="IPR005256">
    <property type="entry name" value="Anth_synth_I_PabB"/>
</dbReference>
<dbReference type="InterPro" id="IPR006805">
    <property type="entry name" value="Anth_synth_I_N"/>
</dbReference>
<evidence type="ECO:0000256" key="1">
    <source>
        <dbReference type="ARBA" id="ARBA00004873"/>
    </source>
</evidence>
<dbReference type="InterPro" id="IPR005801">
    <property type="entry name" value="ADC_synthase"/>
</dbReference>
<dbReference type="UniPathway" id="UPA00035">
    <property type="reaction ID" value="UER00040"/>
</dbReference>
<dbReference type="InterPro" id="IPR015890">
    <property type="entry name" value="Chorismate_C"/>
</dbReference>
<evidence type="ECO:0000313" key="15">
    <source>
        <dbReference type="EMBL" id="MBH8595376.1"/>
    </source>
</evidence>
<evidence type="ECO:0000256" key="4">
    <source>
        <dbReference type="ARBA" id="ARBA00012266"/>
    </source>
</evidence>
<evidence type="ECO:0000256" key="10">
    <source>
        <dbReference type="ARBA" id="ARBA00025634"/>
    </source>
</evidence>
<evidence type="ECO:0000256" key="8">
    <source>
        <dbReference type="ARBA" id="ARBA00023141"/>
    </source>
</evidence>
<keyword evidence="12" id="KW-0460">Magnesium</keyword>
<accession>A0A8I1ACH3</accession>
<keyword evidence="12" id="KW-0479">Metal-binding</keyword>
<evidence type="ECO:0000256" key="11">
    <source>
        <dbReference type="ARBA" id="ARBA00047683"/>
    </source>
</evidence>
<dbReference type="EMBL" id="JAECVW010000004">
    <property type="protein sequence ID" value="MBH8595376.1"/>
    <property type="molecule type" value="Genomic_DNA"/>
</dbReference>
<dbReference type="NCBIfam" id="TIGR00564">
    <property type="entry name" value="trpE_most"/>
    <property type="match status" value="1"/>
</dbReference>
<name>A0A8I1ACH3_THEIN</name>
<protein>
    <recommendedName>
        <fullName evidence="5 12">Anthranilate synthase component 1</fullName>
        <ecNumber evidence="4 12">4.1.3.27</ecNumber>
    </recommendedName>
</protein>
<dbReference type="PANTHER" id="PTHR11236:SF9">
    <property type="entry name" value="ANTHRANILATE SYNTHASE COMPONENT 1"/>
    <property type="match status" value="1"/>
</dbReference>
<comment type="subunit">
    <text evidence="3 12">Heterotetramer consisting of two non-identical subunits: a beta subunit (TrpG) and a large alpha subunit (TrpE).</text>
</comment>
<proteinExistence type="inferred from homology"/>
<sequence>MIYPTRETALSLSKKYRLIPLCKRVLADTETPIRLYARVKDQPNSFLLESVEESEHRSRYSFIGYDPFLTVKGKGTEITTTKRNGESETTVTSSPFDFLKSMLEQYKTPVYKDFPSFLGGAVGYTGYDAVRFIEPDRKVTKGTSDQNDLHYLFVDRLLVFDHLKDEVIFVSHLKVFPGMSAQEIKEAYDQEADRLEKWSSEFLKKPGPVPSLSFEEREVSELDIKPDVSKDEFMQMVKQTKEYIQNGEVLQVVLARSLTVETAPPPFDVYRALRVLNPSPYMYYLNLGDEKVVGTSPEVLVRVTGSTAETCPIAGTRPRGKDEQEDQELMDDLLQDQKERDEHVMLVDLGREDIGRVAKVGTVKVPDYMKIEKYSHVMHLVSRIQGELKEGKKPMDALIACFPAGTLSGAPRVRAMEIIADLEASPRGIYGGALGYFSFSGDMDQCITIRTIVFRDGKAQVQSGAGIVAASDPEREYFETLHKAKGMLKALAMVRPEKARSSVG</sequence>
<feature type="domain" description="Anthranilate synthase component I N-terminal" evidence="14">
    <location>
        <begin position="28"/>
        <end position="167"/>
    </location>
</feature>
<dbReference type="AlphaFoldDB" id="A0A8I1ACH3"/>
<comment type="pathway">
    <text evidence="1 12">Amino-acid biosynthesis; L-tryptophan biosynthesis; L-tryptophan from chorismate: step 1/5.</text>
</comment>
<keyword evidence="9 12" id="KW-0456">Lyase</keyword>
<reference evidence="15 16" key="1">
    <citation type="submission" date="2020-12" db="EMBL/GenBank/DDBJ databases">
        <title>WGS of Thermoactinomyces spp.</title>
        <authorList>
            <person name="Cheng K."/>
        </authorList>
    </citation>
    <scope>NUCLEOTIDE SEQUENCE [LARGE SCALE GENOMIC DNA]</scope>
    <source>
        <strain evidence="16">CICC 10671\DSM 43846</strain>
    </source>
</reference>
<feature type="domain" description="Chorismate-utilising enzyme C-terminal" evidence="13">
    <location>
        <begin position="230"/>
        <end position="483"/>
    </location>
</feature>
<evidence type="ECO:0000256" key="7">
    <source>
        <dbReference type="ARBA" id="ARBA00022822"/>
    </source>
</evidence>
<dbReference type="PRINTS" id="PR00095">
    <property type="entry name" value="ANTSNTHASEI"/>
</dbReference>
<comment type="cofactor">
    <cofactor evidence="12">
        <name>Mg(2+)</name>
        <dbReference type="ChEBI" id="CHEBI:18420"/>
    </cofactor>
</comment>
<evidence type="ECO:0000256" key="12">
    <source>
        <dbReference type="RuleBase" id="RU364045"/>
    </source>
</evidence>
<evidence type="ECO:0000313" key="16">
    <source>
        <dbReference type="Proteomes" id="UP000633619"/>
    </source>
</evidence>
<dbReference type="PANTHER" id="PTHR11236">
    <property type="entry name" value="AMINOBENZOATE/ANTHRANILATE SYNTHASE"/>
    <property type="match status" value="1"/>
</dbReference>
<gene>
    <name evidence="12 15" type="primary">trpE</name>
    <name evidence="15" type="ORF">I8U20_08535</name>
</gene>
<dbReference type="GO" id="GO:0046872">
    <property type="term" value="F:metal ion binding"/>
    <property type="evidence" value="ECO:0007669"/>
    <property type="project" value="UniProtKB-KW"/>
</dbReference>
<keyword evidence="16" id="KW-1185">Reference proteome</keyword>
<dbReference type="SUPFAM" id="SSF56322">
    <property type="entry name" value="ADC synthase"/>
    <property type="match status" value="1"/>
</dbReference>
<keyword evidence="8 12" id="KW-0057">Aromatic amino acid biosynthesis</keyword>
<evidence type="ECO:0000256" key="6">
    <source>
        <dbReference type="ARBA" id="ARBA00022605"/>
    </source>
</evidence>
<evidence type="ECO:0000256" key="2">
    <source>
        <dbReference type="ARBA" id="ARBA00009562"/>
    </source>
</evidence>
<dbReference type="InterPro" id="IPR019999">
    <property type="entry name" value="Anth_synth_I-like"/>
</dbReference>
<evidence type="ECO:0000259" key="13">
    <source>
        <dbReference type="Pfam" id="PF00425"/>
    </source>
</evidence>
<organism evidence="15 16">
    <name type="scientific">Thermoactinomyces intermedius</name>
    <dbReference type="NCBI Taxonomy" id="2024"/>
    <lineage>
        <taxon>Bacteria</taxon>
        <taxon>Bacillati</taxon>
        <taxon>Bacillota</taxon>
        <taxon>Bacilli</taxon>
        <taxon>Bacillales</taxon>
        <taxon>Thermoactinomycetaceae</taxon>
        <taxon>Thermoactinomyces</taxon>
    </lineage>
</organism>
<evidence type="ECO:0000256" key="9">
    <source>
        <dbReference type="ARBA" id="ARBA00023239"/>
    </source>
</evidence>
<dbReference type="GO" id="GO:0000162">
    <property type="term" value="P:L-tryptophan biosynthetic process"/>
    <property type="evidence" value="ECO:0007669"/>
    <property type="project" value="UniProtKB-UniPathway"/>
</dbReference>
<keyword evidence="6 12" id="KW-0028">Amino-acid biosynthesis</keyword>
<dbReference type="Pfam" id="PF00425">
    <property type="entry name" value="Chorismate_bind"/>
    <property type="match status" value="1"/>
</dbReference>
<comment type="function">
    <text evidence="10 12">Part of a heterotetrameric complex that catalyzes the two-step biosynthesis of anthranilate, an intermediate in the biosynthesis of L-tryptophan. In the first step, the glutamine-binding beta subunit (TrpG) of anthranilate synthase (AS) provides the glutamine amidotransferase activity which generates ammonia as a substrate that, along with chorismate, is used in the second step, catalyzed by the large alpha subunit of AS (TrpE) to produce anthranilate. In the absence of TrpG, TrpE can synthesize anthranilate directly from chorismate and high concentrations of ammonia.</text>
</comment>
<dbReference type="Proteomes" id="UP000633619">
    <property type="component" value="Unassembled WGS sequence"/>
</dbReference>
<comment type="caution">
    <text evidence="15">The sequence shown here is derived from an EMBL/GenBank/DDBJ whole genome shotgun (WGS) entry which is preliminary data.</text>
</comment>
<dbReference type="GO" id="GO:0004049">
    <property type="term" value="F:anthranilate synthase activity"/>
    <property type="evidence" value="ECO:0007669"/>
    <property type="project" value="UniProtKB-EC"/>
</dbReference>
<evidence type="ECO:0000256" key="3">
    <source>
        <dbReference type="ARBA" id="ARBA00011575"/>
    </source>
</evidence>
<dbReference type="Gene3D" id="3.60.120.10">
    <property type="entry name" value="Anthranilate synthase"/>
    <property type="match status" value="1"/>
</dbReference>
<dbReference type="Pfam" id="PF04715">
    <property type="entry name" value="Anth_synt_I_N"/>
    <property type="match status" value="1"/>
</dbReference>
<evidence type="ECO:0000256" key="5">
    <source>
        <dbReference type="ARBA" id="ARBA00020653"/>
    </source>
</evidence>
<keyword evidence="7 12" id="KW-0822">Tryptophan biosynthesis</keyword>
<comment type="similarity">
    <text evidence="2 12">Belongs to the anthranilate synthase component I family.</text>
</comment>
<dbReference type="EC" id="4.1.3.27" evidence="4 12"/>